<dbReference type="Gene3D" id="2.60.40.10">
    <property type="entry name" value="Immunoglobulins"/>
    <property type="match status" value="2"/>
</dbReference>
<evidence type="ECO:0000313" key="2">
    <source>
        <dbReference type="EMBL" id="RKD20226.1"/>
    </source>
</evidence>
<feature type="signal peptide" evidence="1">
    <location>
        <begin position="1"/>
        <end position="21"/>
    </location>
</feature>
<keyword evidence="3" id="KW-1185">Reference proteome</keyword>
<comment type="caution">
    <text evidence="2">The sequence shown here is derived from an EMBL/GenBank/DDBJ whole genome shotgun (WGS) entry which is preliminary data.</text>
</comment>
<dbReference type="InterPro" id="IPR014756">
    <property type="entry name" value="Ig_E-set"/>
</dbReference>
<name>A0A419SC60_9SPHI</name>
<dbReference type="Gene3D" id="2.60.120.260">
    <property type="entry name" value="Galactose-binding domain-like"/>
    <property type="match status" value="1"/>
</dbReference>
<feature type="chain" id="PRO_5019444827" evidence="1">
    <location>
        <begin position="22"/>
        <end position="356"/>
    </location>
</feature>
<dbReference type="Proteomes" id="UP000283433">
    <property type="component" value="Unassembled WGS sequence"/>
</dbReference>
<accession>A0A419SC60</accession>
<dbReference type="RefSeq" id="WP_120180139.1">
    <property type="nucleotide sequence ID" value="NZ_MBTA01000001.1"/>
</dbReference>
<dbReference type="EMBL" id="MBTA01000001">
    <property type="protein sequence ID" value="RKD20226.1"/>
    <property type="molecule type" value="Genomic_DNA"/>
</dbReference>
<protein>
    <submittedName>
        <fullName evidence="2">Cell shape determination protein CcmA</fullName>
    </submittedName>
</protein>
<evidence type="ECO:0000313" key="3">
    <source>
        <dbReference type="Proteomes" id="UP000283433"/>
    </source>
</evidence>
<dbReference type="AlphaFoldDB" id="A0A419SC60"/>
<sequence length="356" mass="38288">MKTKIQLFALMFAFVAGITLFSSCEKDENGYSEASGSPSPGTIDPGQAAGNEVLTLTGSGIGGVTSVIFEKDSVEATFNPNFNTESAIIFRVPSDAIPGQQSIIFKNSKGVEFKVPFKVLGLPAVLSVSNYNFVKDGEIVLTGKNLGDVSSVVFQGTTTPLTVVSKTATTLTLKMPETTFAQAKLEITNEAGKITTTQEFVNLDNAFHIFTDAYGAGIDNGSWGPAEITTTVAKTGTSSFKAGYNKGNWSADGFANWGTGIEKSADFKYFSFWVKGADRDLTFYITGDKKAGGDYGNSDRTTPITVPANVWTYFKLKISDVGFWANGNSMQRMGWWIPGPDDADAVIYFDDVIFIK</sequence>
<dbReference type="SUPFAM" id="SSF81296">
    <property type="entry name" value="E set domains"/>
    <property type="match status" value="1"/>
</dbReference>
<organism evidence="2 3">
    <name type="scientific">Pelobium manganitolerans</name>
    <dbReference type="NCBI Taxonomy" id="1842495"/>
    <lineage>
        <taxon>Bacteria</taxon>
        <taxon>Pseudomonadati</taxon>
        <taxon>Bacteroidota</taxon>
        <taxon>Sphingobacteriia</taxon>
        <taxon>Sphingobacteriales</taxon>
        <taxon>Sphingobacteriaceae</taxon>
        <taxon>Pelobium</taxon>
    </lineage>
</organism>
<dbReference type="PROSITE" id="PS51257">
    <property type="entry name" value="PROKAR_LIPOPROTEIN"/>
    <property type="match status" value="1"/>
</dbReference>
<evidence type="ECO:0000256" key="1">
    <source>
        <dbReference type="SAM" id="SignalP"/>
    </source>
</evidence>
<gene>
    <name evidence="2" type="ORF">BCY91_00960</name>
</gene>
<dbReference type="InterPro" id="IPR013783">
    <property type="entry name" value="Ig-like_fold"/>
</dbReference>
<keyword evidence="1" id="KW-0732">Signal</keyword>
<dbReference type="OrthoDB" id="660167at2"/>
<reference evidence="2 3" key="1">
    <citation type="submission" date="2016-07" db="EMBL/GenBank/DDBJ databases">
        <title>Genome of Pelobium manganitolerans.</title>
        <authorList>
            <person name="Wu S."/>
            <person name="Wang G."/>
        </authorList>
    </citation>
    <scope>NUCLEOTIDE SEQUENCE [LARGE SCALE GENOMIC DNA]</scope>
    <source>
        <strain evidence="2 3">YS-25</strain>
    </source>
</reference>
<proteinExistence type="predicted"/>